<dbReference type="InterPro" id="IPR011990">
    <property type="entry name" value="TPR-like_helical_dom_sf"/>
</dbReference>
<evidence type="ECO:0000256" key="6">
    <source>
        <dbReference type="ARBA" id="ARBA00022989"/>
    </source>
</evidence>
<organism evidence="12 13">
    <name type="scientific">Anopheles epiroticus</name>
    <dbReference type="NCBI Taxonomy" id="199890"/>
    <lineage>
        <taxon>Eukaryota</taxon>
        <taxon>Metazoa</taxon>
        <taxon>Ecdysozoa</taxon>
        <taxon>Arthropoda</taxon>
        <taxon>Hexapoda</taxon>
        <taxon>Insecta</taxon>
        <taxon>Pterygota</taxon>
        <taxon>Neoptera</taxon>
        <taxon>Endopterygota</taxon>
        <taxon>Diptera</taxon>
        <taxon>Nematocera</taxon>
        <taxon>Culicoidea</taxon>
        <taxon>Culicidae</taxon>
        <taxon>Anophelinae</taxon>
        <taxon>Anopheles</taxon>
    </lineage>
</organism>
<dbReference type="PROSITE" id="PS50005">
    <property type="entry name" value="TPR"/>
    <property type="match status" value="3"/>
</dbReference>
<evidence type="ECO:0000256" key="10">
    <source>
        <dbReference type="PROSITE-ProRule" id="PRU00339"/>
    </source>
</evidence>
<dbReference type="AlphaFoldDB" id="A0A182PA76"/>
<evidence type="ECO:0000256" key="4">
    <source>
        <dbReference type="ARBA" id="ARBA00022787"/>
    </source>
</evidence>
<dbReference type="GO" id="GO:0005741">
    <property type="term" value="C:mitochondrial outer membrane"/>
    <property type="evidence" value="ECO:0007669"/>
    <property type="project" value="UniProtKB-SubCell"/>
</dbReference>
<dbReference type="EnsemblMetazoa" id="AEPI003830-RA">
    <property type="protein sequence ID" value="AEPI003830-PA"/>
    <property type="gene ID" value="AEPI003830"/>
</dbReference>
<dbReference type="PANTHER" id="PTHR46208">
    <property type="entry name" value="MITOCHONDRIAL IMPORT RECEPTOR SUBUNIT TOM70"/>
    <property type="match status" value="1"/>
</dbReference>
<keyword evidence="13" id="KW-1185">Reference proteome</keyword>
<keyword evidence="5 10" id="KW-0802">TPR repeat</keyword>
<dbReference type="PANTHER" id="PTHR46208:SF1">
    <property type="entry name" value="MITOCHONDRIAL IMPORT RECEPTOR SUBUNIT TOM70"/>
    <property type="match status" value="1"/>
</dbReference>
<evidence type="ECO:0000256" key="3">
    <source>
        <dbReference type="ARBA" id="ARBA00022737"/>
    </source>
</evidence>
<evidence type="ECO:0000256" key="11">
    <source>
        <dbReference type="SAM" id="Phobius"/>
    </source>
</evidence>
<sequence length="572" mass="64257">MTTGSTGSTFPKWQLALLLGTPVAIGLGYLYWRKSAEGEGSGGDKLTKKKLADIKDKTISLDGDTSEQQAKQQAESKPLVGRELANKHKCDGNAHFRVGNYALAIEEYDAAIKNCPTFEATDRATYYQNRAAAYEQLQNWSAVIKDCTSAIECNPKYAKALVRRAKAYEQLQDLPKALEDITAACIVDRFQNKTTLVTADRILRELGQQHGREAMKKKKPTYPSKQFLRSYFSSFNNDPVCNMVVVCSEPKGFLKAKKLFDSGDYEGIVAACTEELEKSESESEYKLEALLLRGTFYNLTARYEEAKQDLDAVIELETADKRLRSNALIKRASLAMQTEPDSPGECFKFFARAETIDSTNGDIYHHRGQVYILIERMDDAIADFERAYQLCPTSGIIATHLCYATYRQAAQNRDESAIGRIRKRFNEILEQYADCVECYSILAQVLTEEQKFDEADSCFARALKVEPDNAQIYVHRGLLQLQWKGDIDEGVKLIKKAIQVDSKCEFAYETLGTIEVQRGNLEEAIKLFEMAIDLARTELSLVHLYSLKDAAVAQVDVAKNMGLSISNIQPNF</sequence>
<keyword evidence="4" id="KW-1000">Mitochondrion outer membrane</keyword>
<keyword evidence="6 11" id="KW-1133">Transmembrane helix</keyword>
<accession>A0A182PA76</accession>
<feature type="repeat" description="TPR" evidence="10">
    <location>
        <begin position="361"/>
        <end position="394"/>
    </location>
</feature>
<dbReference type="Pfam" id="PF13432">
    <property type="entry name" value="TPR_16"/>
    <property type="match status" value="1"/>
</dbReference>
<dbReference type="STRING" id="199890.A0A182PA76"/>
<comment type="subcellular location">
    <subcellularLocation>
        <location evidence="1">Mitochondrion outer membrane</location>
        <topology evidence="1">Single-pass membrane protein</topology>
    </subcellularLocation>
</comment>
<evidence type="ECO:0000313" key="13">
    <source>
        <dbReference type="Proteomes" id="UP000075885"/>
    </source>
</evidence>
<evidence type="ECO:0000256" key="2">
    <source>
        <dbReference type="ARBA" id="ARBA00022692"/>
    </source>
</evidence>
<evidence type="ECO:0000256" key="7">
    <source>
        <dbReference type="ARBA" id="ARBA00023128"/>
    </source>
</evidence>
<reference evidence="12" key="2">
    <citation type="submission" date="2020-05" db="UniProtKB">
        <authorList>
            <consortium name="EnsemblMetazoa"/>
        </authorList>
    </citation>
    <scope>IDENTIFICATION</scope>
    <source>
        <strain evidence="12">Epiroticus2</strain>
    </source>
</reference>
<dbReference type="Proteomes" id="UP000075885">
    <property type="component" value="Unassembled WGS sequence"/>
</dbReference>
<evidence type="ECO:0008006" key="14">
    <source>
        <dbReference type="Google" id="ProtNLM"/>
    </source>
</evidence>
<dbReference type="InterPro" id="IPR019734">
    <property type="entry name" value="TPR_rpt"/>
</dbReference>
<protein>
    <recommendedName>
        <fullName evidence="14">Mitochondrial import receptor subunit TOM70</fullName>
    </recommendedName>
</protein>
<dbReference type="Pfam" id="PF13181">
    <property type="entry name" value="TPR_8"/>
    <property type="match status" value="2"/>
</dbReference>
<comment type="similarity">
    <text evidence="9">Belongs to the Tom70 family.</text>
</comment>
<evidence type="ECO:0000256" key="5">
    <source>
        <dbReference type="ARBA" id="ARBA00022803"/>
    </source>
</evidence>
<evidence type="ECO:0000256" key="1">
    <source>
        <dbReference type="ARBA" id="ARBA00004572"/>
    </source>
</evidence>
<keyword evidence="3" id="KW-0677">Repeat</keyword>
<keyword evidence="2 11" id="KW-0812">Transmembrane</keyword>
<dbReference type="SUPFAM" id="SSF48452">
    <property type="entry name" value="TPR-like"/>
    <property type="match status" value="2"/>
</dbReference>
<dbReference type="Gene3D" id="1.25.40.10">
    <property type="entry name" value="Tetratricopeptide repeat domain"/>
    <property type="match status" value="2"/>
</dbReference>
<evidence type="ECO:0000313" key="12">
    <source>
        <dbReference type="EnsemblMetazoa" id="AEPI003830-PA"/>
    </source>
</evidence>
<dbReference type="SMART" id="SM00028">
    <property type="entry name" value="TPR"/>
    <property type="match status" value="8"/>
</dbReference>
<dbReference type="Pfam" id="PF13374">
    <property type="entry name" value="TPR_10"/>
    <property type="match status" value="1"/>
</dbReference>
<dbReference type="GO" id="GO:0030150">
    <property type="term" value="P:protein import into mitochondrial matrix"/>
    <property type="evidence" value="ECO:0007669"/>
    <property type="project" value="TreeGrafter"/>
</dbReference>
<dbReference type="GO" id="GO:0045039">
    <property type="term" value="P:protein insertion into mitochondrial inner membrane"/>
    <property type="evidence" value="ECO:0007669"/>
    <property type="project" value="TreeGrafter"/>
</dbReference>
<dbReference type="GO" id="GO:0030943">
    <property type="term" value="F:mitochondrion targeting sequence binding"/>
    <property type="evidence" value="ECO:0007669"/>
    <property type="project" value="TreeGrafter"/>
</dbReference>
<feature type="repeat" description="TPR" evidence="10">
    <location>
        <begin position="505"/>
        <end position="538"/>
    </location>
</feature>
<dbReference type="VEuPathDB" id="VectorBase:AEPI003830"/>
<dbReference type="GO" id="GO:0008320">
    <property type="term" value="F:protein transmembrane transporter activity"/>
    <property type="evidence" value="ECO:0007669"/>
    <property type="project" value="TreeGrafter"/>
</dbReference>
<name>A0A182PA76_9DIPT</name>
<evidence type="ECO:0000256" key="9">
    <source>
        <dbReference type="ARBA" id="ARBA00038030"/>
    </source>
</evidence>
<feature type="transmembrane region" description="Helical" evidence="11">
    <location>
        <begin position="13"/>
        <end position="32"/>
    </location>
</feature>
<keyword evidence="7" id="KW-0496">Mitochondrion</keyword>
<keyword evidence="8 11" id="KW-0472">Membrane</keyword>
<evidence type="ECO:0000256" key="8">
    <source>
        <dbReference type="ARBA" id="ARBA00023136"/>
    </source>
</evidence>
<proteinExistence type="inferred from homology"/>
<reference evidence="13" key="1">
    <citation type="submission" date="2013-03" db="EMBL/GenBank/DDBJ databases">
        <title>The Genome Sequence of Anopheles epiroticus epiroticus2.</title>
        <authorList>
            <consortium name="The Broad Institute Genomics Platform"/>
            <person name="Neafsey D.E."/>
            <person name="Howell P."/>
            <person name="Walker B."/>
            <person name="Young S.K."/>
            <person name="Zeng Q."/>
            <person name="Gargeya S."/>
            <person name="Fitzgerald M."/>
            <person name="Haas B."/>
            <person name="Abouelleil A."/>
            <person name="Allen A.W."/>
            <person name="Alvarado L."/>
            <person name="Arachchi H.M."/>
            <person name="Berlin A.M."/>
            <person name="Chapman S.B."/>
            <person name="Gainer-Dewar J."/>
            <person name="Goldberg J."/>
            <person name="Griggs A."/>
            <person name="Gujja S."/>
            <person name="Hansen M."/>
            <person name="Howarth C."/>
            <person name="Imamovic A."/>
            <person name="Ireland A."/>
            <person name="Larimer J."/>
            <person name="McCowan C."/>
            <person name="Murphy C."/>
            <person name="Pearson M."/>
            <person name="Poon T.W."/>
            <person name="Priest M."/>
            <person name="Roberts A."/>
            <person name="Saif S."/>
            <person name="Shea T."/>
            <person name="Sisk P."/>
            <person name="Sykes S."/>
            <person name="Wortman J."/>
            <person name="Nusbaum C."/>
            <person name="Birren B."/>
        </authorList>
    </citation>
    <scope>NUCLEOTIDE SEQUENCE [LARGE SCALE GENOMIC DNA]</scope>
    <source>
        <strain evidence="13">Epiroticus2</strain>
    </source>
</reference>
<feature type="repeat" description="TPR" evidence="10">
    <location>
        <begin position="436"/>
        <end position="469"/>
    </location>
</feature>